<dbReference type="InterPro" id="IPR029071">
    <property type="entry name" value="Ubiquitin-like_domsf"/>
</dbReference>
<dbReference type="SUPFAM" id="SSF54236">
    <property type="entry name" value="Ubiquitin-like"/>
    <property type="match status" value="1"/>
</dbReference>
<dbReference type="Pfam" id="PF11976">
    <property type="entry name" value="Rad60-SLD"/>
    <property type="match status" value="1"/>
</dbReference>
<feature type="compositionally biased region" description="Basic residues" evidence="1">
    <location>
        <begin position="1"/>
        <end position="15"/>
    </location>
</feature>
<dbReference type="InterPro" id="IPR000626">
    <property type="entry name" value="Ubiquitin-like_dom"/>
</dbReference>
<protein>
    <recommendedName>
        <fullName evidence="2">Ubiquitin-like domain-containing protein</fullName>
    </recommendedName>
</protein>
<feature type="region of interest" description="Disordered" evidence="1">
    <location>
        <begin position="1"/>
        <end position="20"/>
    </location>
</feature>
<evidence type="ECO:0000313" key="4">
    <source>
        <dbReference type="Proteomes" id="UP000232875"/>
    </source>
</evidence>
<feature type="region of interest" description="Disordered" evidence="1">
    <location>
        <begin position="41"/>
        <end position="80"/>
    </location>
</feature>
<accession>A0A2N1J993</accession>
<dbReference type="CDD" id="cd17080">
    <property type="entry name" value="Ubl_SLD2_Esc2_like"/>
    <property type="match status" value="1"/>
</dbReference>
<dbReference type="AlphaFoldDB" id="A0A2N1J993"/>
<evidence type="ECO:0000259" key="2">
    <source>
        <dbReference type="PROSITE" id="PS50053"/>
    </source>
</evidence>
<keyword evidence="4" id="KW-1185">Reference proteome</keyword>
<proteinExistence type="predicted"/>
<feature type="region of interest" description="Disordered" evidence="1">
    <location>
        <begin position="158"/>
        <end position="214"/>
    </location>
</feature>
<gene>
    <name evidence="3" type="ORF">MVES_002882</name>
</gene>
<sequence length="292" mass="32337">MAGRPRPRPRAKRHAGAADSCSLHSVDEDAFFFAAARKPLHAAQEEAEPHTAPLYSPRKKPRAALPEWTAAPPTPPTPERVAFDRERSVSVTPPPDLDAASLAFARNAVEKVMQRHASRRVAAPSSDADEGAPQSDLSLELNADLALYYKGPDAHKMRSRALSKERARQAERQQEPIALDEDDQRQVITIDDSSDEEQVMPDRPLPQAVRAPTPEDDDKLALTLRASQGEPLRVVVRPRTQIKTIAAHFALHCTSIGHSSTVYLSFEGERLDANKTVQDYELEEEDQLEVLL</sequence>
<reference evidence="3 4" key="1">
    <citation type="submission" date="2017-10" db="EMBL/GenBank/DDBJ databases">
        <title>A novel species of cold-tolerant Malassezia isolated from bats.</title>
        <authorList>
            <person name="Lorch J.M."/>
            <person name="Palmer J.M."/>
            <person name="Vanderwolf K.J."/>
            <person name="Schmidt K.Z."/>
            <person name="Verant M.L."/>
            <person name="Weller T.J."/>
            <person name="Blehert D.S."/>
        </authorList>
    </citation>
    <scope>NUCLEOTIDE SEQUENCE [LARGE SCALE GENOMIC DNA]</scope>
    <source>
        <strain evidence="3 4">NWHC:44797-103</strain>
    </source>
</reference>
<feature type="domain" description="Ubiquitin-like" evidence="2">
    <location>
        <begin position="220"/>
        <end position="292"/>
    </location>
</feature>
<evidence type="ECO:0000256" key="1">
    <source>
        <dbReference type="SAM" id="MobiDB-lite"/>
    </source>
</evidence>
<dbReference type="EMBL" id="KZ454992">
    <property type="protein sequence ID" value="PKI83131.1"/>
    <property type="molecule type" value="Genomic_DNA"/>
</dbReference>
<organism evidence="3 4">
    <name type="scientific">Malassezia vespertilionis</name>
    <dbReference type="NCBI Taxonomy" id="2020962"/>
    <lineage>
        <taxon>Eukaryota</taxon>
        <taxon>Fungi</taxon>
        <taxon>Dikarya</taxon>
        <taxon>Basidiomycota</taxon>
        <taxon>Ustilaginomycotina</taxon>
        <taxon>Malasseziomycetes</taxon>
        <taxon>Malasseziales</taxon>
        <taxon>Malasseziaceae</taxon>
        <taxon>Malassezia</taxon>
    </lineage>
</organism>
<name>A0A2N1J993_9BASI</name>
<feature type="region of interest" description="Disordered" evidence="1">
    <location>
        <begin position="115"/>
        <end position="137"/>
    </location>
</feature>
<feature type="compositionally biased region" description="Basic and acidic residues" evidence="1">
    <location>
        <begin position="158"/>
        <end position="174"/>
    </location>
</feature>
<dbReference type="Gene3D" id="3.10.20.90">
    <property type="entry name" value="Phosphatidylinositol 3-kinase Catalytic Subunit, Chain A, domain 1"/>
    <property type="match status" value="1"/>
</dbReference>
<dbReference type="InterPro" id="IPR022617">
    <property type="entry name" value="Rad60/SUMO-like_dom"/>
</dbReference>
<dbReference type="PROSITE" id="PS50053">
    <property type="entry name" value="UBIQUITIN_2"/>
    <property type="match status" value="1"/>
</dbReference>
<dbReference type="Proteomes" id="UP000232875">
    <property type="component" value="Unassembled WGS sequence"/>
</dbReference>
<dbReference type="STRING" id="2020962.A0A2N1J993"/>
<evidence type="ECO:0000313" key="3">
    <source>
        <dbReference type="EMBL" id="PKI83131.1"/>
    </source>
</evidence>
<dbReference type="OrthoDB" id="3365399at2759"/>